<dbReference type="Pfam" id="PF25593">
    <property type="entry name" value="GldD_lipo"/>
    <property type="match status" value="1"/>
</dbReference>
<organism evidence="1 2">
    <name type="scientific">Roseivirga spongicola</name>
    <dbReference type="NCBI Taxonomy" id="333140"/>
    <lineage>
        <taxon>Bacteria</taxon>
        <taxon>Pseudomonadati</taxon>
        <taxon>Bacteroidota</taxon>
        <taxon>Cytophagia</taxon>
        <taxon>Cytophagales</taxon>
        <taxon>Roseivirgaceae</taxon>
        <taxon>Roseivirga</taxon>
    </lineage>
</organism>
<protein>
    <submittedName>
        <fullName evidence="1">Gliding motility lipoprotein GldD</fullName>
    </submittedName>
</protein>
<comment type="caution">
    <text evidence="1">The sequence shown here is derived from an EMBL/GenBank/DDBJ whole genome shotgun (WGS) entry which is preliminary data.</text>
</comment>
<reference evidence="1 2" key="1">
    <citation type="submission" date="2016-01" db="EMBL/GenBank/DDBJ databases">
        <title>Genome sequencing of Roseivirga spongicola UST030701-084.</title>
        <authorList>
            <person name="Selvaratnam C."/>
            <person name="Thevarajoo S."/>
            <person name="Goh K.M."/>
            <person name="Ee R."/>
            <person name="Chan K.-G."/>
            <person name="Chong C.S."/>
        </authorList>
    </citation>
    <scope>NUCLEOTIDE SEQUENCE [LARGE SCALE GENOMIC DNA]</scope>
    <source>
        <strain evidence="1 2">UST030701-084</strain>
    </source>
</reference>
<dbReference type="EMBL" id="LRPC01000001">
    <property type="protein sequence ID" value="KYG78511.1"/>
    <property type="molecule type" value="Genomic_DNA"/>
</dbReference>
<evidence type="ECO:0000313" key="2">
    <source>
        <dbReference type="Proteomes" id="UP000075606"/>
    </source>
</evidence>
<name>A0A150XIG4_9BACT</name>
<keyword evidence="1" id="KW-0449">Lipoprotein</keyword>
<gene>
    <name evidence="1" type="ORF">AWW68_02650</name>
</gene>
<dbReference type="InterPro" id="IPR019850">
    <property type="entry name" value="GldD-like"/>
</dbReference>
<dbReference type="STRING" id="333140.AWW68_02650"/>
<dbReference type="Proteomes" id="UP000075606">
    <property type="component" value="Unassembled WGS sequence"/>
</dbReference>
<sequence>MFASTIILGAILSCEEVYLPKPKGFNRIDLPEPRYQILPDTFPYKFQYSDHSVLTRDDSKNAERFWVNLTYPQFDAIVQITYKSLVDPRNQPQVLLNEAFELAMKHNVKAYGIEESLIKIPNGQVASVTELEGEVPTQFQFFTSDSTHHFFRGALYFNTATKNDSLAPVIEYIKTDMIHLLNSFEWKY</sequence>
<proteinExistence type="predicted"/>
<evidence type="ECO:0000313" key="1">
    <source>
        <dbReference type="EMBL" id="KYG78511.1"/>
    </source>
</evidence>
<accession>A0A150XIG4</accession>
<keyword evidence="2" id="KW-1185">Reference proteome</keyword>
<dbReference type="AlphaFoldDB" id="A0A150XIG4"/>